<dbReference type="RefSeq" id="WP_272859591.1">
    <property type="nucleotide sequence ID" value="NZ_CP067134.1"/>
</dbReference>
<dbReference type="EMBL" id="CP067134">
    <property type="protein sequence ID" value="WCR11485.1"/>
    <property type="molecule type" value="Genomic_DNA"/>
</dbReference>
<accession>A0ABY7SXE9</accession>
<dbReference type="Proteomes" id="UP001218412">
    <property type="component" value="Chromosome"/>
</dbReference>
<proteinExistence type="predicted"/>
<sequence length="363" mass="41752">MSGQEEIWRPGSFTKNFSWGGGSGLSELHAVIRSGFADRLEDVPRNEFRDRIAQSGRPVYIPINFFLFNKIVGGRDMIVADELVFQAISWDHNPAFDRVALFAFIFSYVGRWKGSQPYQRRPAMWANAYVRDRVAKELGWDEQKITADDIQKFVEGDSRYQAETSRKLATNLNFLLHIGHVGDFSEKRVSRWWVDCLFLALDRLVEDAQTRREDSRPEQYQSLLEKSDFRSLTGGRTIEKDLAMKRLVWLYRALGGRSRLSDDSVASRMLELMPDHAVPRPNDPRPRGAVHLTNPRLLKSIPPSCTELARLAGFDVITPDELDDFDEAEFVRSRTDWALADLNERGIRPTISIEELLDDTREK</sequence>
<gene>
    <name evidence="1" type="ORF">JHW45_03585</name>
</gene>
<keyword evidence="2" id="KW-1185">Reference proteome</keyword>
<name>A0ABY7SXE9_9RHOB</name>
<organism evidence="1 2">
    <name type="scientific">Paracoccus stylophorae</name>
    <dbReference type="NCBI Taxonomy" id="659350"/>
    <lineage>
        <taxon>Bacteria</taxon>
        <taxon>Pseudomonadati</taxon>
        <taxon>Pseudomonadota</taxon>
        <taxon>Alphaproteobacteria</taxon>
        <taxon>Rhodobacterales</taxon>
        <taxon>Paracoccaceae</taxon>
        <taxon>Paracoccus</taxon>
    </lineage>
</organism>
<evidence type="ECO:0000313" key="2">
    <source>
        <dbReference type="Proteomes" id="UP001218412"/>
    </source>
</evidence>
<evidence type="ECO:0000313" key="1">
    <source>
        <dbReference type="EMBL" id="WCR11485.1"/>
    </source>
</evidence>
<reference evidence="1 2" key="1">
    <citation type="submission" date="2021-01" db="EMBL/GenBank/DDBJ databases">
        <title>Biogeographic distribution of Paracoccus.</title>
        <authorList>
            <person name="Hollensteiner J."/>
            <person name="Leineberger J."/>
            <person name="Brinkhoff T."/>
            <person name="Daniel R."/>
        </authorList>
    </citation>
    <scope>NUCLEOTIDE SEQUENCE [LARGE SCALE GENOMIC DNA]</scope>
    <source>
        <strain evidence="1 2">LMG25392</strain>
    </source>
</reference>
<protein>
    <submittedName>
        <fullName evidence="1">Uncharacterized protein</fullName>
    </submittedName>
</protein>